<dbReference type="EMBL" id="JBFXLQ010000017">
    <property type="protein sequence ID" value="KAL2867692.1"/>
    <property type="molecule type" value="Genomic_DNA"/>
</dbReference>
<evidence type="ECO:0000313" key="4">
    <source>
        <dbReference type="EMBL" id="KAL2867692.1"/>
    </source>
</evidence>
<dbReference type="PANTHER" id="PTHR24198:SF165">
    <property type="entry name" value="ANKYRIN REPEAT-CONTAINING PROTEIN-RELATED"/>
    <property type="match status" value="1"/>
</dbReference>
<dbReference type="SMART" id="SM00248">
    <property type="entry name" value="ANK"/>
    <property type="match status" value="6"/>
</dbReference>
<dbReference type="PROSITE" id="PS50088">
    <property type="entry name" value="ANK_REPEAT"/>
    <property type="match status" value="2"/>
</dbReference>
<dbReference type="Gene3D" id="1.25.40.20">
    <property type="entry name" value="Ankyrin repeat-containing domain"/>
    <property type="match status" value="1"/>
</dbReference>
<dbReference type="PANTHER" id="PTHR24198">
    <property type="entry name" value="ANKYRIN REPEAT AND PROTEIN KINASE DOMAIN-CONTAINING PROTEIN"/>
    <property type="match status" value="1"/>
</dbReference>
<sequence length="341" mass="38813">MGCAVLPFDIQYLILDELSSLDEYFSPSDWRPLVEMFCVCRQWYSSLQQLLAQNNRASNLLHASRVVGRVALEKLVADYAAREKAIELAEDDSSPLDWMPVTYAAREVPRYPDEDPLLKDLEYSVRVAAYRGYVDCVRIVLDSGFDYEYYSSYILYAAIEGEQIPVLEFIFDGKYIDIACEMDDGSALGTAVLQEKVPLVEFLLKRGADANIRVNYFVTNFEHSLSLVSYAAFKDNLELLRVLLSHGADLEDPEYYHRPIWWPIRCDNKPMVRVFIEKGVNLRTPSEGDSALYSAVRCGQPGMVKLLLDEGGLPEDAEELQELYDEIKRQGDKEVVSTYSA</sequence>
<name>A0ABR4LTI5_9EURO</name>
<feature type="repeat" description="ANK" evidence="3">
    <location>
        <begin position="183"/>
        <end position="215"/>
    </location>
</feature>
<accession>A0ABR4LTI5</accession>
<proteinExistence type="predicted"/>
<dbReference type="InterPro" id="IPR002110">
    <property type="entry name" value="Ankyrin_rpt"/>
</dbReference>
<comment type="caution">
    <text evidence="4">The sequence shown here is derived from an EMBL/GenBank/DDBJ whole genome shotgun (WGS) entry which is preliminary data.</text>
</comment>
<dbReference type="GeneID" id="98147895"/>
<keyword evidence="2 3" id="KW-0040">ANK repeat</keyword>
<organism evidence="4 5">
    <name type="scientific">Aspergillus lucknowensis</name>
    <dbReference type="NCBI Taxonomy" id="176173"/>
    <lineage>
        <taxon>Eukaryota</taxon>
        <taxon>Fungi</taxon>
        <taxon>Dikarya</taxon>
        <taxon>Ascomycota</taxon>
        <taxon>Pezizomycotina</taxon>
        <taxon>Eurotiomycetes</taxon>
        <taxon>Eurotiomycetidae</taxon>
        <taxon>Eurotiales</taxon>
        <taxon>Aspergillaceae</taxon>
        <taxon>Aspergillus</taxon>
        <taxon>Aspergillus subgen. Nidulantes</taxon>
    </lineage>
</organism>
<keyword evidence="1" id="KW-0677">Repeat</keyword>
<dbReference type="RefSeq" id="XP_070886671.1">
    <property type="nucleotide sequence ID" value="XM_071032823.1"/>
</dbReference>
<keyword evidence="5" id="KW-1185">Reference proteome</keyword>
<dbReference type="Pfam" id="PF12796">
    <property type="entry name" value="Ank_2"/>
    <property type="match status" value="1"/>
</dbReference>
<evidence type="ECO:0000313" key="5">
    <source>
        <dbReference type="Proteomes" id="UP001610432"/>
    </source>
</evidence>
<dbReference type="PROSITE" id="PS50297">
    <property type="entry name" value="ANK_REP_REGION"/>
    <property type="match status" value="1"/>
</dbReference>
<evidence type="ECO:0000256" key="2">
    <source>
        <dbReference type="ARBA" id="ARBA00023043"/>
    </source>
</evidence>
<dbReference type="SUPFAM" id="SSF48403">
    <property type="entry name" value="Ankyrin repeat"/>
    <property type="match status" value="1"/>
</dbReference>
<protein>
    <submittedName>
        <fullName evidence="4">Ankyrin repeat-containing domain protein</fullName>
    </submittedName>
</protein>
<dbReference type="Proteomes" id="UP001610432">
    <property type="component" value="Unassembled WGS sequence"/>
</dbReference>
<evidence type="ECO:0000256" key="3">
    <source>
        <dbReference type="PROSITE-ProRule" id="PRU00023"/>
    </source>
</evidence>
<reference evidence="4 5" key="1">
    <citation type="submission" date="2024-07" db="EMBL/GenBank/DDBJ databases">
        <title>Section-level genome sequencing and comparative genomics of Aspergillus sections Usti and Cavernicolus.</title>
        <authorList>
            <consortium name="Lawrence Berkeley National Laboratory"/>
            <person name="Nybo J.L."/>
            <person name="Vesth T.C."/>
            <person name="Theobald S."/>
            <person name="Frisvad J.C."/>
            <person name="Larsen T.O."/>
            <person name="Kjaerboelling I."/>
            <person name="Rothschild-Mancinelli K."/>
            <person name="Lyhne E.K."/>
            <person name="Kogle M.E."/>
            <person name="Barry K."/>
            <person name="Clum A."/>
            <person name="Na H."/>
            <person name="Ledsgaard L."/>
            <person name="Lin J."/>
            <person name="Lipzen A."/>
            <person name="Kuo A."/>
            <person name="Riley R."/>
            <person name="Mondo S."/>
            <person name="Labutti K."/>
            <person name="Haridas S."/>
            <person name="Pangalinan J."/>
            <person name="Salamov A.A."/>
            <person name="Simmons B.A."/>
            <person name="Magnuson J.K."/>
            <person name="Chen J."/>
            <person name="Drula E."/>
            <person name="Henrissat B."/>
            <person name="Wiebenga A."/>
            <person name="Lubbers R.J."/>
            <person name="Gomes A.C."/>
            <person name="Macurrencykelacurrency M.R."/>
            <person name="Stajich J."/>
            <person name="Grigoriev I.V."/>
            <person name="Mortensen U.H."/>
            <person name="De Vries R.P."/>
            <person name="Baker S.E."/>
            <person name="Andersen M.R."/>
        </authorList>
    </citation>
    <scope>NUCLEOTIDE SEQUENCE [LARGE SCALE GENOMIC DNA]</scope>
    <source>
        <strain evidence="4 5">CBS 449.75</strain>
    </source>
</reference>
<evidence type="ECO:0000256" key="1">
    <source>
        <dbReference type="ARBA" id="ARBA00022737"/>
    </source>
</evidence>
<feature type="repeat" description="ANK" evidence="3">
    <location>
        <begin position="287"/>
        <end position="319"/>
    </location>
</feature>
<dbReference type="InterPro" id="IPR036770">
    <property type="entry name" value="Ankyrin_rpt-contain_sf"/>
</dbReference>
<gene>
    <name evidence="4" type="ORF">BJX67DRAFT_380637</name>
</gene>